<comment type="catalytic activity">
    <reaction evidence="9">
        <text>ATP + H2O = ADP + phosphate + H(+)</text>
        <dbReference type="Rhea" id="RHEA:13065"/>
        <dbReference type="ChEBI" id="CHEBI:15377"/>
        <dbReference type="ChEBI" id="CHEBI:15378"/>
        <dbReference type="ChEBI" id="CHEBI:30616"/>
        <dbReference type="ChEBI" id="CHEBI:43474"/>
        <dbReference type="ChEBI" id="CHEBI:456216"/>
        <dbReference type="EC" id="5.6.2.4"/>
    </reaction>
</comment>
<evidence type="ECO:0000259" key="13">
    <source>
        <dbReference type="PROSITE" id="PS51217"/>
    </source>
</evidence>
<keyword evidence="15" id="KW-1185">Reference proteome</keyword>
<feature type="domain" description="UvrD-like helicase ATP-binding" evidence="12">
    <location>
        <begin position="3"/>
        <end position="221"/>
    </location>
</feature>
<dbReference type="Gramene" id="EFJ30654">
    <property type="protein sequence ID" value="EFJ30654"/>
    <property type="gene ID" value="SELMODRAFT_409192"/>
</dbReference>
<dbReference type="GO" id="GO:0016787">
    <property type="term" value="F:hydrolase activity"/>
    <property type="evidence" value="ECO:0007669"/>
    <property type="project" value="UniProtKB-UniRule"/>
</dbReference>
<reference evidence="14 15" key="1">
    <citation type="journal article" date="2011" name="Science">
        <title>The Selaginella genome identifies genetic changes associated with the evolution of vascular plants.</title>
        <authorList>
            <person name="Banks J.A."/>
            <person name="Nishiyama T."/>
            <person name="Hasebe M."/>
            <person name="Bowman J.L."/>
            <person name="Gribskov M."/>
            <person name="dePamphilis C."/>
            <person name="Albert V.A."/>
            <person name="Aono N."/>
            <person name="Aoyama T."/>
            <person name="Ambrose B.A."/>
            <person name="Ashton N.W."/>
            <person name="Axtell M.J."/>
            <person name="Barker E."/>
            <person name="Barker M.S."/>
            <person name="Bennetzen J.L."/>
            <person name="Bonawitz N.D."/>
            <person name="Chapple C."/>
            <person name="Cheng C."/>
            <person name="Correa L.G."/>
            <person name="Dacre M."/>
            <person name="DeBarry J."/>
            <person name="Dreyer I."/>
            <person name="Elias M."/>
            <person name="Engstrom E.M."/>
            <person name="Estelle M."/>
            <person name="Feng L."/>
            <person name="Finet C."/>
            <person name="Floyd S.K."/>
            <person name="Frommer W.B."/>
            <person name="Fujita T."/>
            <person name="Gramzow L."/>
            <person name="Gutensohn M."/>
            <person name="Harholt J."/>
            <person name="Hattori M."/>
            <person name="Heyl A."/>
            <person name="Hirai T."/>
            <person name="Hiwatashi Y."/>
            <person name="Ishikawa M."/>
            <person name="Iwata M."/>
            <person name="Karol K.G."/>
            <person name="Koehler B."/>
            <person name="Kolukisaoglu U."/>
            <person name="Kubo M."/>
            <person name="Kurata T."/>
            <person name="Lalonde S."/>
            <person name="Li K."/>
            <person name="Li Y."/>
            <person name="Litt A."/>
            <person name="Lyons E."/>
            <person name="Manning G."/>
            <person name="Maruyama T."/>
            <person name="Michael T.P."/>
            <person name="Mikami K."/>
            <person name="Miyazaki S."/>
            <person name="Morinaga S."/>
            <person name="Murata T."/>
            <person name="Mueller-Roeber B."/>
            <person name="Nelson D.R."/>
            <person name="Obara M."/>
            <person name="Oguri Y."/>
            <person name="Olmstead R.G."/>
            <person name="Onodera N."/>
            <person name="Petersen B.L."/>
            <person name="Pils B."/>
            <person name="Prigge M."/>
            <person name="Rensing S.A."/>
            <person name="Riano-Pachon D.M."/>
            <person name="Roberts A.W."/>
            <person name="Sato Y."/>
            <person name="Scheller H.V."/>
            <person name="Schulz B."/>
            <person name="Schulz C."/>
            <person name="Shakirov E.V."/>
            <person name="Shibagaki N."/>
            <person name="Shinohara N."/>
            <person name="Shippen D.E."/>
            <person name="Soerensen I."/>
            <person name="Sotooka R."/>
            <person name="Sugimoto N."/>
            <person name="Sugita M."/>
            <person name="Sumikawa N."/>
            <person name="Tanurdzic M."/>
            <person name="Theissen G."/>
            <person name="Ulvskov P."/>
            <person name="Wakazuki S."/>
            <person name="Weng J.K."/>
            <person name="Willats W.W."/>
            <person name="Wipf D."/>
            <person name="Wolf P.G."/>
            <person name="Yang L."/>
            <person name="Zimmer A.D."/>
            <person name="Zhu Q."/>
            <person name="Mitros T."/>
            <person name="Hellsten U."/>
            <person name="Loque D."/>
            <person name="Otillar R."/>
            <person name="Salamov A."/>
            <person name="Schmutz J."/>
            <person name="Shapiro H."/>
            <person name="Lindquist E."/>
            <person name="Lucas S."/>
            <person name="Rokhsar D."/>
            <person name="Grigoriev I.V."/>
        </authorList>
    </citation>
    <scope>NUCLEOTIDE SEQUENCE [LARGE SCALE GENOMIC DNA]</scope>
</reference>
<evidence type="ECO:0000256" key="4">
    <source>
        <dbReference type="ARBA" id="ARBA00022806"/>
    </source>
</evidence>
<evidence type="ECO:0000313" key="14">
    <source>
        <dbReference type="EMBL" id="EFJ30654.1"/>
    </source>
</evidence>
<keyword evidence="5 10" id="KW-0067">ATP-binding</keyword>
<dbReference type="Gene3D" id="3.40.50.300">
    <property type="entry name" value="P-loop containing nucleotide triphosphate hydrolases"/>
    <property type="match status" value="4"/>
</dbReference>
<dbReference type="KEGG" id="smo:SELMODRAFT_409192"/>
<feature type="binding site" evidence="10">
    <location>
        <begin position="24"/>
        <end position="31"/>
    </location>
    <ligand>
        <name>ATP</name>
        <dbReference type="ChEBI" id="CHEBI:30616"/>
    </ligand>
</feature>
<dbReference type="Proteomes" id="UP000001514">
    <property type="component" value="Unassembled WGS sequence"/>
</dbReference>
<keyword evidence="4 10" id="KW-0347">Helicase</keyword>
<dbReference type="AlphaFoldDB" id="D8RAN4"/>
<dbReference type="HOGENOM" id="CLU_406769_0_0_1"/>
<feature type="domain" description="UvrD-like helicase C-terminal" evidence="13">
    <location>
        <begin position="222"/>
        <end position="588"/>
    </location>
</feature>
<evidence type="ECO:0000256" key="10">
    <source>
        <dbReference type="PROSITE-ProRule" id="PRU00560"/>
    </source>
</evidence>
<keyword evidence="6" id="KW-0413">Isomerase</keyword>
<dbReference type="InParanoid" id="D8RAN4"/>
<evidence type="ECO:0000256" key="1">
    <source>
        <dbReference type="ARBA" id="ARBA00009922"/>
    </source>
</evidence>
<evidence type="ECO:0000256" key="9">
    <source>
        <dbReference type="ARBA" id="ARBA00048988"/>
    </source>
</evidence>
<feature type="region of interest" description="Disordered" evidence="11">
    <location>
        <begin position="511"/>
        <end position="539"/>
    </location>
</feature>
<evidence type="ECO:0000256" key="8">
    <source>
        <dbReference type="ARBA" id="ARBA00034808"/>
    </source>
</evidence>
<dbReference type="GO" id="GO:0043138">
    <property type="term" value="F:3'-5' DNA helicase activity"/>
    <property type="evidence" value="ECO:0007669"/>
    <property type="project" value="UniProtKB-EC"/>
</dbReference>
<dbReference type="OMA" id="LFRTEAY"/>
<evidence type="ECO:0000256" key="6">
    <source>
        <dbReference type="ARBA" id="ARBA00023235"/>
    </source>
</evidence>
<dbReference type="PROSITE" id="PS51217">
    <property type="entry name" value="UVRD_HELICASE_CTER"/>
    <property type="match status" value="1"/>
</dbReference>
<dbReference type="SUPFAM" id="SSF52540">
    <property type="entry name" value="P-loop containing nucleoside triphosphate hydrolases"/>
    <property type="match status" value="1"/>
</dbReference>
<dbReference type="GO" id="GO:0003677">
    <property type="term" value="F:DNA binding"/>
    <property type="evidence" value="ECO:0007669"/>
    <property type="project" value="InterPro"/>
</dbReference>
<comment type="catalytic activity">
    <reaction evidence="7">
        <text>Couples ATP hydrolysis with the unwinding of duplex DNA by translocating in the 3'-5' direction.</text>
        <dbReference type="EC" id="5.6.2.4"/>
    </reaction>
</comment>
<accession>D8RAN4</accession>
<dbReference type="eggNOG" id="KOG2108">
    <property type="taxonomic scope" value="Eukaryota"/>
</dbReference>
<dbReference type="InterPro" id="IPR027417">
    <property type="entry name" value="P-loop_NTPase"/>
</dbReference>
<sequence>MVELTESQVAAVTAPISCPLMILAAAGSGKTLVLCYRILHLIRNGVPAKEILAVTLELLQELVYEWHLMRSNGQKCEGSLKKQLFRTEAYRMMKQIGQMQRKHDTAALNSAKKGGGMLDWVLERYHSHLQNINAIDFNSFTRRTNDVLESFPVDEFQDTDTGQFKLLQALSTRHHHVTVVGDDDQQIYSWRGAAGIQNLESFSSTFGGATVVKLERNFRSTGAIVAAARSVISRNESRMRKSIGTTAPTGKLVAMCECRNVLCEVAAISNFISSSRAEGVKLSEIAVLYRVHRVGVELQHHLQAIGVPCKMKVTGGSDDSTVSAKGFSSTGEALADILGVLRLILNESDDYACKRLMLLFCPDGRSEVLSCVMQLQQAGSSSLLQSLKTLRSHVLGMSKDSLSAPWIQPVVEKLGVLVKEVIKGAQVLMKIMADTKEELQRLGMKDVVMNLLQQIGPYREEARTASLQISSTANLSGGSDFAGIKALLKEAAAFDGDNAFVMAKTSAQTASKSKNASYKDMRRLQKRDPGQGTVRSSQSDFKDHTQRLRVFLDQVALKLHEYELGEDNKTLSSPSDCVTLSTIHQAKGLEWPAIVLARANEGVLPVFDTDMVSDAQDILEEEITYLMKDSGQQALPSRFLAEIPRGLVKRIVSYDHQVTNITATTNTIGRKREERG</sequence>
<evidence type="ECO:0000313" key="15">
    <source>
        <dbReference type="Proteomes" id="UP000001514"/>
    </source>
</evidence>
<dbReference type="Gene3D" id="1.10.10.160">
    <property type="match status" value="1"/>
</dbReference>
<dbReference type="InterPro" id="IPR013986">
    <property type="entry name" value="DExx_box_DNA_helicase_dom_sf"/>
</dbReference>
<dbReference type="EMBL" id="GL377575">
    <property type="protein sequence ID" value="EFJ30654.1"/>
    <property type="molecule type" value="Genomic_DNA"/>
</dbReference>
<dbReference type="PROSITE" id="PS51198">
    <property type="entry name" value="UVRD_HELICASE_ATP_BIND"/>
    <property type="match status" value="1"/>
</dbReference>
<dbReference type="GO" id="GO:0005524">
    <property type="term" value="F:ATP binding"/>
    <property type="evidence" value="ECO:0007669"/>
    <property type="project" value="UniProtKB-UniRule"/>
</dbReference>
<dbReference type="Pfam" id="PF00580">
    <property type="entry name" value="UvrD-helicase"/>
    <property type="match status" value="2"/>
</dbReference>
<evidence type="ECO:0000256" key="7">
    <source>
        <dbReference type="ARBA" id="ARBA00034617"/>
    </source>
</evidence>
<dbReference type="EC" id="5.6.2.4" evidence="8"/>
<evidence type="ECO:0000256" key="11">
    <source>
        <dbReference type="SAM" id="MobiDB-lite"/>
    </source>
</evidence>
<dbReference type="PANTHER" id="PTHR11070">
    <property type="entry name" value="UVRD / RECB / PCRA DNA HELICASE FAMILY MEMBER"/>
    <property type="match status" value="1"/>
</dbReference>
<name>D8RAN4_SELML</name>
<organism evidence="15">
    <name type="scientific">Selaginella moellendorffii</name>
    <name type="common">Spikemoss</name>
    <dbReference type="NCBI Taxonomy" id="88036"/>
    <lineage>
        <taxon>Eukaryota</taxon>
        <taxon>Viridiplantae</taxon>
        <taxon>Streptophyta</taxon>
        <taxon>Embryophyta</taxon>
        <taxon>Tracheophyta</taxon>
        <taxon>Lycopodiopsida</taxon>
        <taxon>Selaginellales</taxon>
        <taxon>Selaginellaceae</taxon>
        <taxon>Selaginella</taxon>
    </lineage>
</organism>
<dbReference type="InterPro" id="IPR000212">
    <property type="entry name" value="DNA_helicase_UvrD/REP"/>
</dbReference>
<evidence type="ECO:0000256" key="3">
    <source>
        <dbReference type="ARBA" id="ARBA00022801"/>
    </source>
</evidence>
<evidence type="ECO:0000259" key="12">
    <source>
        <dbReference type="PROSITE" id="PS51198"/>
    </source>
</evidence>
<dbReference type="STRING" id="88036.D8RAN4"/>
<gene>
    <name evidence="14" type="ORF">SELMODRAFT_409192</name>
</gene>
<keyword evidence="3 10" id="KW-0378">Hydrolase</keyword>
<evidence type="ECO:0000256" key="2">
    <source>
        <dbReference type="ARBA" id="ARBA00022741"/>
    </source>
</evidence>
<feature type="compositionally biased region" description="Basic and acidic residues" evidence="11">
    <location>
        <begin position="517"/>
        <end position="529"/>
    </location>
</feature>
<proteinExistence type="inferred from homology"/>
<protein>
    <recommendedName>
        <fullName evidence="8">DNA 3'-5' helicase</fullName>
        <ecNumber evidence="8">5.6.2.4</ecNumber>
    </recommendedName>
</protein>
<dbReference type="InterPro" id="IPR014016">
    <property type="entry name" value="UvrD-like_ATP-bd"/>
</dbReference>
<evidence type="ECO:0000256" key="5">
    <source>
        <dbReference type="ARBA" id="ARBA00022840"/>
    </source>
</evidence>
<keyword evidence="2 10" id="KW-0547">Nucleotide-binding</keyword>
<comment type="similarity">
    <text evidence="1">Belongs to the helicase family. UvrD subfamily.</text>
</comment>
<dbReference type="InterPro" id="IPR014017">
    <property type="entry name" value="DNA_helicase_UvrD-like_C"/>
</dbReference>
<dbReference type="CDD" id="cd17932">
    <property type="entry name" value="DEXQc_UvrD"/>
    <property type="match status" value="1"/>
</dbReference>
<dbReference type="PANTHER" id="PTHR11070:SF65">
    <property type="entry name" value="DNA 3'-5' HELICASE"/>
    <property type="match status" value="1"/>
</dbReference>
<dbReference type="Pfam" id="PF13361">
    <property type="entry name" value="UvrD_C"/>
    <property type="match status" value="1"/>
</dbReference>